<dbReference type="Proteomes" id="UP000007305">
    <property type="component" value="Chromosome 10"/>
</dbReference>
<accession>A0A804RDG5</accession>
<evidence type="ECO:0000313" key="16">
    <source>
        <dbReference type="EnsemblPlants" id="Zm00001eb416910_P002"/>
    </source>
</evidence>
<proteinExistence type="inferred from homology"/>
<dbReference type="Pfam" id="PF00560">
    <property type="entry name" value="LRR_1"/>
    <property type="match status" value="8"/>
</dbReference>
<keyword evidence="10 12" id="KW-0472">Membrane</keyword>
<dbReference type="PANTHER" id="PTHR48061">
    <property type="entry name" value="LEUCINE-RICH REPEAT RECEPTOR PROTEIN KINASE EMS1-LIKE-RELATED"/>
    <property type="match status" value="1"/>
</dbReference>
<evidence type="ECO:0000256" key="10">
    <source>
        <dbReference type="ARBA" id="ARBA00023136"/>
    </source>
</evidence>
<comment type="similarity">
    <text evidence="2">Belongs to the RLP family.</text>
</comment>
<feature type="signal peptide" evidence="13">
    <location>
        <begin position="1"/>
        <end position="23"/>
    </location>
</feature>
<dbReference type="SUPFAM" id="SSF52058">
    <property type="entry name" value="L domain-like"/>
    <property type="match status" value="4"/>
</dbReference>
<keyword evidence="7 13" id="KW-0732">Signal</keyword>
<feature type="transmembrane region" description="Helical" evidence="12">
    <location>
        <begin position="1231"/>
        <end position="1251"/>
    </location>
</feature>
<keyword evidence="4" id="KW-0433">Leucine-rich repeat</keyword>
<evidence type="ECO:0000256" key="6">
    <source>
        <dbReference type="ARBA" id="ARBA00022692"/>
    </source>
</evidence>
<keyword evidence="3" id="KW-1003">Cell membrane</keyword>
<dbReference type="FunFam" id="3.80.10.10:FF:000111">
    <property type="entry name" value="LRR receptor-like serine/threonine-protein kinase ERECTA"/>
    <property type="match status" value="1"/>
</dbReference>
<reference evidence="16" key="3">
    <citation type="submission" date="2021-05" db="UniProtKB">
        <authorList>
            <consortium name="EnsemblPlants"/>
        </authorList>
    </citation>
    <scope>IDENTIFICATION</scope>
    <source>
        <strain evidence="16">cv. B73</strain>
    </source>
</reference>
<dbReference type="GO" id="GO:0009742">
    <property type="term" value="P:brassinosteroid mediated signaling pathway"/>
    <property type="evidence" value="ECO:0007669"/>
    <property type="project" value="UniProtKB-KW"/>
</dbReference>
<dbReference type="InterPro" id="IPR055414">
    <property type="entry name" value="LRR_R13L4/SHOC2-like"/>
</dbReference>
<comment type="subcellular location">
    <subcellularLocation>
        <location evidence="1">Cell membrane</location>
        <topology evidence="1">Single-pass type I membrane protein</topology>
    </subcellularLocation>
</comment>
<keyword evidence="9 12" id="KW-1133">Transmembrane helix</keyword>
<dbReference type="SMART" id="SM00369">
    <property type="entry name" value="LRR_TYP"/>
    <property type="match status" value="11"/>
</dbReference>
<evidence type="ECO:0000256" key="8">
    <source>
        <dbReference type="ARBA" id="ARBA00022737"/>
    </source>
</evidence>
<evidence type="ECO:0000259" key="14">
    <source>
        <dbReference type="Pfam" id="PF08263"/>
    </source>
</evidence>
<evidence type="ECO:0000256" key="9">
    <source>
        <dbReference type="ARBA" id="ARBA00022989"/>
    </source>
</evidence>
<evidence type="ECO:0008006" key="18">
    <source>
        <dbReference type="Google" id="ProtNLM"/>
    </source>
</evidence>
<sequence>MASVTRALLILFFLALLPQLRTPILLSSAHHLPVPFLCHPDQAKQLLQLKRSFSFVDSTTTLSSWQDGTDCCLWEGIGCDASSGNVTVLDLNNRGLFSHGLDPAVFSLTSLRRLDLSMNDFSGDPVDDGRLWLPDNIPATGFDRFTLLTHLNLSYLGLRGPIPDGIGKLVNLLSLDLSSSIVSDGYDVPDVPDDSYIDYSYPLWVLNFDTLVANLSNLRELYLDGVDLSYSGHGWCTTLATYVPRLEILSMANCALTGPISKSLSRLSSLLVLNLQENYNITAGPFPEFLMDFINLTMLRLSNINLQGWFPSRPFQSKNLRVLDLSFNQNLTGHVPNFSNASSLGSLMLHGTSLLPVELKASTSFVSLKELSLDGNLVSVDFLSSFGTLGSLCKLDLAFDTASELGPVLSWIGHHKNITRLVIIYANFTEIAPALISNYFKTLRSLIICACTLPRHVLHAVGNLTGLQTLQLFNCRMTGSSTLPSSIGNLTNLRDLYIVQCGFSGPMPAAIGRLTNLRNMYVYSAQFSGPIPATIGKLTNLENLYIEDGISGPIPATIGNLTHLNSVKFFGEFSGPSIPYTIGQLSQLTRLNIGYSTFSESIPSSFFGSIPSSMANLTQLTELILASNSLNGEIPSFVFSLPVLRYLDLSNNQLSGLVQDFDTRTSQLERVDLSNNALSGFIPKAFFQLTSLVALDVSSNKFMGSLDLTQFWRLRELTILDLSNNELHVTDANDDNIVHTKYLTRLQHIGLTSCNITQFPRFLRHVKYITYLDLSCNKISGNVPNWLWDKICSIGPYSYLNLSHNMFTSMQHLNSDILPFNTYVEVLDLSYNRFSGRVPMPSSSGMILKYSNNLFSSLLPHWTLYLTGTSYLSISKNNINDHVPPSICDAQLNVLDLSNNNFYGSIPSCLMGNAPLKILNLRGNNFNGTLPSHISTRCTLQAIDLHGNKIEGQLPKELSNCFNLEILDIGSNRIVDTFPYWLRRLPNLSILLLRSNQLYGTIGDDNIVRDTKSVEEIFPSLQIIDLSSNNFSRVLKLQWLKQLKSMMSKYNSSGETIDFESTESGGPFYQYSIELTYKGILMTFERMLTTVTLIDFSNNRLEGTIPEALGSLVSLRILNLSHNTFTGKIPAQLGSIKDLESLDLSCNQLSGEIPQELTNLTFLEIMNLSNNNLVGRVPQSRQFSTFDISSFGGNPGLCGLPLLELPCGSSLSPYTPSAQLVHRSSTHSVDVVLFLFIGLGFGVGFAAAIVVEWNRVNR</sequence>
<evidence type="ECO:0000256" key="1">
    <source>
        <dbReference type="ARBA" id="ARBA00004251"/>
    </source>
</evidence>
<evidence type="ECO:0000256" key="2">
    <source>
        <dbReference type="ARBA" id="ARBA00009592"/>
    </source>
</evidence>
<evidence type="ECO:0000256" key="4">
    <source>
        <dbReference type="ARBA" id="ARBA00022614"/>
    </source>
</evidence>
<evidence type="ECO:0000256" key="12">
    <source>
        <dbReference type="SAM" id="Phobius"/>
    </source>
</evidence>
<evidence type="ECO:0000313" key="17">
    <source>
        <dbReference type="Proteomes" id="UP000007305"/>
    </source>
</evidence>
<dbReference type="RefSeq" id="XP_020401700.1">
    <property type="nucleotide sequence ID" value="XM_020546111.2"/>
</dbReference>
<dbReference type="InterPro" id="IPR013210">
    <property type="entry name" value="LRR_N_plant-typ"/>
</dbReference>
<evidence type="ECO:0000256" key="7">
    <source>
        <dbReference type="ARBA" id="ARBA00022729"/>
    </source>
</evidence>
<dbReference type="AlphaFoldDB" id="A0A804RDG5"/>
<reference evidence="17" key="1">
    <citation type="journal article" date="2009" name="Science">
        <title>The B73 maize genome: complexity, diversity, and dynamics.</title>
        <authorList>
            <person name="Schnable P.S."/>
            <person name="Ware D."/>
            <person name="Fulton R.S."/>
            <person name="Stein J.C."/>
            <person name="Wei F."/>
            <person name="Pasternak S."/>
            <person name="Liang C."/>
            <person name="Zhang J."/>
            <person name="Fulton L."/>
            <person name="Graves T.A."/>
            <person name="Minx P."/>
            <person name="Reily A.D."/>
            <person name="Courtney L."/>
            <person name="Kruchowski S.S."/>
            <person name="Tomlinson C."/>
            <person name="Strong C."/>
            <person name="Delehaunty K."/>
            <person name="Fronick C."/>
            <person name="Courtney B."/>
            <person name="Rock S.M."/>
            <person name="Belter E."/>
            <person name="Du F."/>
            <person name="Kim K."/>
            <person name="Abbott R.M."/>
            <person name="Cotton M."/>
            <person name="Levy A."/>
            <person name="Marchetto P."/>
            <person name="Ochoa K."/>
            <person name="Jackson S.M."/>
            <person name="Gillam B."/>
            <person name="Chen W."/>
            <person name="Yan L."/>
            <person name="Higginbotham J."/>
            <person name="Cardenas M."/>
            <person name="Waligorski J."/>
            <person name="Applebaum E."/>
            <person name="Phelps L."/>
            <person name="Falcone J."/>
            <person name="Kanchi K."/>
            <person name="Thane T."/>
            <person name="Scimone A."/>
            <person name="Thane N."/>
            <person name="Henke J."/>
            <person name="Wang T."/>
            <person name="Ruppert J."/>
            <person name="Shah N."/>
            <person name="Rotter K."/>
            <person name="Hodges J."/>
            <person name="Ingenthron E."/>
            <person name="Cordes M."/>
            <person name="Kohlberg S."/>
            <person name="Sgro J."/>
            <person name="Delgado B."/>
            <person name="Mead K."/>
            <person name="Chinwalla A."/>
            <person name="Leonard S."/>
            <person name="Crouse K."/>
            <person name="Collura K."/>
            <person name="Kudrna D."/>
            <person name="Currie J."/>
            <person name="He R."/>
            <person name="Angelova A."/>
            <person name="Rajasekar S."/>
            <person name="Mueller T."/>
            <person name="Lomeli R."/>
            <person name="Scara G."/>
            <person name="Ko A."/>
            <person name="Delaney K."/>
            <person name="Wissotski M."/>
            <person name="Lopez G."/>
            <person name="Campos D."/>
            <person name="Braidotti M."/>
            <person name="Ashley E."/>
            <person name="Golser W."/>
            <person name="Kim H."/>
            <person name="Lee S."/>
            <person name="Lin J."/>
            <person name="Dujmic Z."/>
            <person name="Kim W."/>
            <person name="Talag J."/>
            <person name="Zuccolo A."/>
            <person name="Fan C."/>
            <person name="Sebastian A."/>
            <person name="Kramer M."/>
            <person name="Spiegel L."/>
            <person name="Nascimento L."/>
            <person name="Zutavern T."/>
            <person name="Miller B."/>
            <person name="Ambroise C."/>
            <person name="Muller S."/>
            <person name="Spooner W."/>
            <person name="Narechania A."/>
            <person name="Ren L."/>
            <person name="Wei S."/>
            <person name="Kumari S."/>
            <person name="Faga B."/>
            <person name="Levy M.J."/>
            <person name="McMahan L."/>
            <person name="Van Buren P."/>
            <person name="Vaughn M.W."/>
            <person name="Ying K."/>
            <person name="Yeh C.-T."/>
            <person name="Emrich S.J."/>
            <person name="Jia Y."/>
            <person name="Kalyanaraman A."/>
            <person name="Hsia A.-P."/>
            <person name="Barbazuk W.B."/>
            <person name="Baucom R.S."/>
            <person name="Brutnell T.P."/>
            <person name="Carpita N.C."/>
            <person name="Chaparro C."/>
            <person name="Chia J.-M."/>
            <person name="Deragon J.-M."/>
            <person name="Estill J.C."/>
            <person name="Fu Y."/>
            <person name="Jeddeloh J.A."/>
            <person name="Han Y."/>
            <person name="Lee H."/>
            <person name="Li P."/>
            <person name="Lisch D.R."/>
            <person name="Liu S."/>
            <person name="Liu Z."/>
            <person name="Nagel D.H."/>
            <person name="McCann M.C."/>
            <person name="SanMiguel P."/>
            <person name="Myers A.M."/>
            <person name="Nettleton D."/>
            <person name="Nguyen J."/>
            <person name="Penning B.W."/>
            <person name="Ponnala L."/>
            <person name="Schneider K.L."/>
            <person name="Schwartz D.C."/>
            <person name="Sharma A."/>
            <person name="Soderlund C."/>
            <person name="Springer N.M."/>
            <person name="Sun Q."/>
            <person name="Wang H."/>
            <person name="Waterman M."/>
            <person name="Westerman R."/>
            <person name="Wolfgruber T.K."/>
            <person name="Yang L."/>
            <person name="Yu Y."/>
            <person name="Zhang L."/>
            <person name="Zhou S."/>
            <person name="Zhu Q."/>
            <person name="Bennetzen J.L."/>
            <person name="Dawe R.K."/>
            <person name="Jiang J."/>
            <person name="Jiang N."/>
            <person name="Presting G.G."/>
            <person name="Wessler S.R."/>
            <person name="Aluru S."/>
            <person name="Martienssen R.A."/>
            <person name="Clifton S.W."/>
            <person name="McCombie W.R."/>
            <person name="Wing R.A."/>
            <person name="Wilson R.K."/>
        </authorList>
    </citation>
    <scope>NUCLEOTIDE SEQUENCE [LARGE SCALE GENOMIC DNA]</scope>
    <source>
        <strain evidence="17">cv. B73</strain>
    </source>
</reference>
<organism evidence="16 17">
    <name type="scientific">Zea mays</name>
    <name type="common">Maize</name>
    <dbReference type="NCBI Taxonomy" id="4577"/>
    <lineage>
        <taxon>Eukaryota</taxon>
        <taxon>Viridiplantae</taxon>
        <taxon>Streptophyta</taxon>
        <taxon>Embryophyta</taxon>
        <taxon>Tracheophyta</taxon>
        <taxon>Spermatophyta</taxon>
        <taxon>Magnoliopsida</taxon>
        <taxon>Liliopsida</taxon>
        <taxon>Poales</taxon>
        <taxon>Poaceae</taxon>
        <taxon>PACMAD clade</taxon>
        <taxon>Panicoideae</taxon>
        <taxon>Andropogonodae</taxon>
        <taxon>Andropogoneae</taxon>
        <taxon>Tripsacinae</taxon>
        <taxon>Zea</taxon>
    </lineage>
</organism>
<evidence type="ECO:0000256" key="13">
    <source>
        <dbReference type="SAM" id="SignalP"/>
    </source>
</evidence>
<evidence type="ECO:0000256" key="5">
    <source>
        <dbReference type="ARBA" id="ARBA00022626"/>
    </source>
</evidence>
<feature type="domain" description="Leucine-rich repeat-containing N-terminal plant-type" evidence="14">
    <location>
        <begin position="39"/>
        <end position="80"/>
    </location>
</feature>
<dbReference type="Gramene" id="Zm00001eb416910_T002">
    <property type="protein sequence ID" value="Zm00001eb416910_P002"/>
    <property type="gene ID" value="Zm00001eb416910"/>
</dbReference>
<dbReference type="Pfam" id="PF13855">
    <property type="entry name" value="LRR_8"/>
    <property type="match status" value="1"/>
</dbReference>
<dbReference type="EnsemblPlants" id="Zm00001eb416910_T002">
    <property type="protein sequence ID" value="Zm00001eb416910_P002"/>
    <property type="gene ID" value="Zm00001eb416910"/>
</dbReference>
<dbReference type="InParanoid" id="A0A804RDG5"/>
<dbReference type="OrthoDB" id="442066at2759"/>
<dbReference type="KEGG" id="zma:103642583"/>
<evidence type="ECO:0000256" key="11">
    <source>
        <dbReference type="ARBA" id="ARBA00023180"/>
    </source>
</evidence>
<keyword evidence="17" id="KW-1185">Reference proteome</keyword>
<dbReference type="InterPro" id="IPR046956">
    <property type="entry name" value="RLP23-like"/>
</dbReference>
<dbReference type="PRINTS" id="PR00019">
    <property type="entry name" value="LEURICHRPT"/>
</dbReference>
<dbReference type="Pfam" id="PF08263">
    <property type="entry name" value="LRRNT_2"/>
    <property type="match status" value="1"/>
</dbReference>
<gene>
    <name evidence="16" type="primary">LOC103642583</name>
</gene>
<keyword evidence="8" id="KW-0677">Repeat</keyword>
<keyword evidence="11" id="KW-0325">Glycoprotein</keyword>
<dbReference type="InterPro" id="IPR032675">
    <property type="entry name" value="LRR_dom_sf"/>
</dbReference>
<dbReference type="FunCoup" id="A0A804RDG5">
    <property type="interactions" value="526"/>
</dbReference>
<dbReference type="PROSITE" id="PS51450">
    <property type="entry name" value="LRR"/>
    <property type="match status" value="1"/>
</dbReference>
<evidence type="ECO:0000259" key="15">
    <source>
        <dbReference type="Pfam" id="PF23598"/>
    </source>
</evidence>
<feature type="domain" description="Disease resistance R13L4/SHOC-2-like LRR" evidence="15">
    <location>
        <begin position="432"/>
        <end position="546"/>
    </location>
</feature>
<dbReference type="InterPro" id="IPR003591">
    <property type="entry name" value="Leu-rich_rpt_typical-subtyp"/>
</dbReference>
<keyword evidence="5" id="KW-1070">Brassinosteroid signaling pathway</keyword>
<dbReference type="InterPro" id="IPR001611">
    <property type="entry name" value="Leu-rich_rpt"/>
</dbReference>
<dbReference type="GeneID" id="103642583"/>
<keyword evidence="6 12" id="KW-0812">Transmembrane</keyword>
<dbReference type="FunFam" id="3.80.10.10:FF:000041">
    <property type="entry name" value="LRR receptor-like serine/threonine-protein kinase ERECTA"/>
    <property type="match status" value="2"/>
</dbReference>
<dbReference type="GO" id="GO:0005886">
    <property type="term" value="C:plasma membrane"/>
    <property type="evidence" value="ECO:0007669"/>
    <property type="project" value="UniProtKB-SubCell"/>
</dbReference>
<dbReference type="Gene3D" id="3.80.10.10">
    <property type="entry name" value="Ribonuclease Inhibitor"/>
    <property type="match status" value="5"/>
</dbReference>
<evidence type="ECO:0000256" key="3">
    <source>
        <dbReference type="ARBA" id="ARBA00022475"/>
    </source>
</evidence>
<name>A0A804RDG5_MAIZE</name>
<feature type="chain" id="PRO_5032355352" description="Receptor-like protein 12" evidence="13">
    <location>
        <begin position="24"/>
        <end position="1258"/>
    </location>
</feature>
<dbReference type="Pfam" id="PF23598">
    <property type="entry name" value="LRR_14"/>
    <property type="match status" value="1"/>
</dbReference>
<protein>
    <recommendedName>
        <fullName evidence="18">Receptor-like protein 12</fullName>
    </recommendedName>
</protein>
<dbReference type="PANTHER" id="PTHR48061:SF14">
    <property type="entry name" value="LEUCINE-RICH REPEAT-CONTAINING N-TERMINAL PLANT-TYPE DOMAIN-CONTAINING PROTEIN"/>
    <property type="match status" value="1"/>
</dbReference>
<reference evidence="16" key="2">
    <citation type="submission" date="2019-07" db="EMBL/GenBank/DDBJ databases">
        <authorList>
            <person name="Seetharam A."/>
            <person name="Woodhouse M."/>
            <person name="Cannon E."/>
        </authorList>
    </citation>
    <scope>NUCLEOTIDE SEQUENCE [LARGE SCALE GENOMIC DNA]</scope>
    <source>
        <strain evidence="16">cv. B73</strain>
    </source>
</reference>